<accession>A0A4Y7ILS5</accession>
<dbReference type="SMART" id="SM00248">
    <property type="entry name" value="ANK"/>
    <property type="match status" value="4"/>
</dbReference>
<feature type="region of interest" description="Disordered" evidence="2">
    <location>
        <begin position="1"/>
        <end position="60"/>
    </location>
</feature>
<dbReference type="Gene3D" id="1.25.40.20">
    <property type="entry name" value="Ankyrin repeat-containing domain"/>
    <property type="match status" value="1"/>
</dbReference>
<dbReference type="PROSITE" id="PS50088">
    <property type="entry name" value="ANK_REPEAT"/>
    <property type="match status" value="1"/>
</dbReference>
<dbReference type="Pfam" id="PF13962">
    <property type="entry name" value="PGG"/>
    <property type="match status" value="1"/>
</dbReference>
<sequence>MLEVLRSISSAGNKPKGDNIDNNNSANSNSVDSQEITKTSDEKQPSKDEGVIPVGEYNPDRNDLLYEGDCDKTIKFLRNNPEALKQGVTHDSYTVLHVAIFRKREMVLIEEIVKLMAPKLLEHKAGEYESTALHLAARHGNLGTVKLLVNRNPRLLLIHDKNGLTPIQVALVNITNGQKEVIEYLFHVAKAVDPAMLTNGRGSFFLRCLIEANFCDMALCLIKQIPEFALEISHNYGISRLSMSALEMMVRRPFAFQSGTKLTWGQNLIYSLIQVDMNSTYFQPVKPNKCQSECPIRDEENPLPEVLNCTKAEESSKFSTSSSTYKRHVMPYITKVIGIERQYNQNLMNQQASALIKQMFVDLKKETNAQTLMKFFDKNPNIMKTAIKNGITEFVAECLEKFDSLIWPRISGETMLETAIIERKEMIANILETSDKFDETITLLSRVDLDDGNTILHYAAKRASSAQLNLISRAALQMQREMQWFKGVQSILRESDRLIRNKNGDPAQFVFSEEHKDLLKEGEDWLKDTSGSCMIVAALIATVAFAAAFTVPGGNISDSNSALNGTPVFLGNSSFTLFAIADALALFSSITSIYTVLRIDLGFSLSRGSFRKMKE</sequence>
<keyword evidence="3" id="KW-0812">Transmembrane</keyword>
<feature type="transmembrane region" description="Helical" evidence="3">
    <location>
        <begin position="574"/>
        <end position="597"/>
    </location>
</feature>
<evidence type="ECO:0000313" key="6">
    <source>
        <dbReference type="Proteomes" id="UP000316621"/>
    </source>
</evidence>
<evidence type="ECO:0000256" key="3">
    <source>
        <dbReference type="SAM" id="Phobius"/>
    </source>
</evidence>
<dbReference type="PANTHER" id="PTHR24177:SF365">
    <property type="entry name" value="ANKYRIN REPEAT-CONTAINING PROTEIN NPR4-LIKE ISOFORM X1"/>
    <property type="match status" value="1"/>
</dbReference>
<dbReference type="InterPro" id="IPR026961">
    <property type="entry name" value="PGG_dom"/>
</dbReference>
<evidence type="ECO:0000256" key="2">
    <source>
        <dbReference type="SAM" id="MobiDB-lite"/>
    </source>
</evidence>
<dbReference type="InterPro" id="IPR002110">
    <property type="entry name" value="Ankyrin_rpt"/>
</dbReference>
<reference evidence="5 6" key="1">
    <citation type="journal article" date="2018" name="Science">
        <title>The opium poppy genome and morphinan production.</title>
        <authorList>
            <person name="Guo L."/>
            <person name="Winzer T."/>
            <person name="Yang X."/>
            <person name="Li Y."/>
            <person name="Ning Z."/>
            <person name="He Z."/>
            <person name="Teodor R."/>
            <person name="Lu Y."/>
            <person name="Bowser T.A."/>
            <person name="Graham I.A."/>
            <person name="Ye K."/>
        </authorList>
    </citation>
    <scope>NUCLEOTIDE SEQUENCE [LARGE SCALE GENOMIC DNA]</scope>
    <source>
        <strain evidence="6">cv. HN1</strain>
        <tissue evidence="5">Leaves</tissue>
    </source>
</reference>
<keyword evidence="6" id="KW-1185">Reference proteome</keyword>
<keyword evidence="3" id="KW-0472">Membrane</keyword>
<gene>
    <name evidence="5" type="ORF">C5167_018267</name>
</gene>
<evidence type="ECO:0000256" key="1">
    <source>
        <dbReference type="PROSITE-ProRule" id="PRU00023"/>
    </source>
</evidence>
<feature type="transmembrane region" description="Helical" evidence="3">
    <location>
        <begin position="533"/>
        <end position="554"/>
    </location>
</feature>
<dbReference type="EMBL" id="CM010716">
    <property type="protein sequence ID" value="RZC49843.1"/>
    <property type="molecule type" value="Genomic_DNA"/>
</dbReference>
<organism evidence="5 6">
    <name type="scientific">Papaver somniferum</name>
    <name type="common">Opium poppy</name>
    <dbReference type="NCBI Taxonomy" id="3469"/>
    <lineage>
        <taxon>Eukaryota</taxon>
        <taxon>Viridiplantae</taxon>
        <taxon>Streptophyta</taxon>
        <taxon>Embryophyta</taxon>
        <taxon>Tracheophyta</taxon>
        <taxon>Spermatophyta</taxon>
        <taxon>Magnoliopsida</taxon>
        <taxon>Ranunculales</taxon>
        <taxon>Papaveraceae</taxon>
        <taxon>Papaveroideae</taxon>
        <taxon>Papaver</taxon>
    </lineage>
</organism>
<dbReference type="SUPFAM" id="SSF48403">
    <property type="entry name" value="Ankyrin repeat"/>
    <property type="match status" value="1"/>
</dbReference>
<feature type="repeat" description="ANK" evidence="1">
    <location>
        <begin position="128"/>
        <end position="160"/>
    </location>
</feature>
<feature type="compositionally biased region" description="Low complexity" evidence="2">
    <location>
        <begin position="20"/>
        <end position="33"/>
    </location>
</feature>
<evidence type="ECO:0000259" key="4">
    <source>
        <dbReference type="Pfam" id="PF13962"/>
    </source>
</evidence>
<dbReference type="PROSITE" id="PS50297">
    <property type="entry name" value="ANK_REP_REGION"/>
    <property type="match status" value="1"/>
</dbReference>
<protein>
    <recommendedName>
        <fullName evidence="4">PGG domain-containing protein</fullName>
    </recommendedName>
</protein>
<dbReference type="PANTHER" id="PTHR24177">
    <property type="entry name" value="CASKIN"/>
    <property type="match status" value="1"/>
</dbReference>
<proteinExistence type="predicted"/>
<name>A0A4Y7ILS5_PAPSO</name>
<feature type="compositionally biased region" description="Basic and acidic residues" evidence="2">
    <location>
        <begin position="38"/>
        <end position="50"/>
    </location>
</feature>
<keyword evidence="1" id="KW-0040">ANK repeat</keyword>
<dbReference type="InterPro" id="IPR036770">
    <property type="entry name" value="Ankyrin_rpt-contain_sf"/>
</dbReference>
<dbReference type="Gramene" id="RZC49843">
    <property type="protein sequence ID" value="RZC49843"/>
    <property type="gene ID" value="C5167_018267"/>
</dbReference>
<feature type="domain" description="PGG" evidence="4">
    <location>
        <begin position="524"/>
        <end position="597"/>
    </location>
</feature>
<dbReference type="Pfam" id="PF12796">
    <property type="entry name" value="Ank_2"/>
    <property type="match status" value="1"/>
</dbReference>
<evidence type="ECO:0000313" key="5">
    <source>
        <dbReference type="EMBL" id="RZC49843.1"/>
    </source>
</evidence>
<dbReference type="AlphaFoldDB" id="A0A4Y7ILS5"/>
<dbReference type="GO" id="GO:0016020">
    <property type="term" value="C:membrane"/>
    <property type="evidence" value="ECO:0007669"/>
    <property type="project" value="TreeGrafter"/>
</dbReference>
<keyword evidence="3" id="KW-1133">Transmembrane helix</keyword>
<dbReference type="Proteomes" id="UP000316621">
    <property type="component" value="Chromosome 2"/>
</dbReference>